<organism evidence="2 3">
    <name type="scientific">Campylobacter corcagiensis</name>
    <dbReference type="NCBI Taxonomy" id="1448857"/>
    <lineage>
        <taxon>Bacteria</taxon>
        <taxon>Pseudomonadati</taxon>
        <taxon>Campylobacterota</taxon>
        <taxon>Epsilonproteobacteria</taxon>
        <taxon>Campylobacterales</taxon>
        <taxon>Campylobacteraceae</taxon>
        <taxon>Campylobacter</taxon>
    </lineage>
</organism>
<proteinExistence type="predicted"/>
<dbReference type="InterPro" id="IPR043519">
    <property type="entry name" value="NT_sf"/>
</dbReference>
<dbReference type="Pfam" id="PF18765">
    <property type="entry name" value="Polbeta"/>
    <property type="match status" value="1"/>
</dbReference>
<protein>
    <submittedName>
        <fullName evidence="2">Nucleotidyltransferase domain-containing protein</fullName>
    </submittedName>
</protein>
<name>A0A7M1LEI7_9BACT</name>
<dbReference type="AlphaFoldDB" id="A0A7M1LEI7"/>
<feature type="domain" description="Polymerase beta nucleotidyltransferase" evidence="1">
    <location>
        <begin position="14"/>
        <end position="94"/>
    </location>
</feature>
<keyword evidence="3" id="KW-1185">Reference proteome</keyword>
<evidence type="ECO:0000259" key="1">
    <source>
        <dbReference type="Pfam" id="PF18765"/>
    </source>
</evidence>
<dbReference type="EMBL" id="CP063078">
    <property type="protein sequence ID" value="QOQ86751.1"/>
    <property type="molecule type" value="Genomic_DNA"/>
</dbReference>
<keyword evidence="2" id="KW-0808">Transferase</keyword>
<dbReference type="InterPro" id="IPR052548">
    <property type="entry name" value="Type_VII_TA_antitoxin"/>
</dbReference>
<dbReference type="OrthoDB" id="5362391at2"/>
<dbReference type="Proteomes" id="UP000594749">
    <property type="component" value="Chromosome"/>
</dbReference>
<dbReference type="Gene3D" id="3.30.460.10">
    <property type="entry name" value="Beta Polymerase, domain 2"/>
    <property type="match status" value="1"/>
</dbReference>
<evidence type="ECO:0000313" key="2">
    <source>
        <dbReference type="EMBL" id="QOQ86751.1"/>
    </source>
</evidence>
<evidence type="ECO:0000313" key="3">
    <source>
        <dbReference type="Proteomes" id="UP000594749"/>
    </source>
</evidence>
<dbReference type="PANTHER" id="PTHR33933">
    <property type="entry name" value="NUCLEOTIDYLTRANSFERASE"/>
    <property type="match status" value="1"/>
</dbReference>
<gene>
    <name evidence="2" type="ORF">IMC76_05885</name>
</gene>
<sequence length="137" mass="16201">MRSKLPKDIEDELIATLMNIKPMEIWIFGSYVFGSPTKSSDVDVFVVKKKFKKNTHKKIVDLRNDLNEFARKYDIEVDLFVDTRENINQKLLMKDVFYTSAFSNAIRVYTKEEKEDAKPEISKFEAFKRLMMDLFRG</sequence>
<dbReference type="SUPFAM" id="SSF81301">
    <property type="entry name" value="Nucleotidyltransferase"/>
    <property type="match status" value="1"/>
</dbReference>
<dbReference type="RefSeq" id="WP_025803207.1">
    <property type="nucleotide sequence ID" value="NZ_CP053842.1"/>
</dbReference>
<dbReference type="GO" id="GO:0016740">
    <property type="term" value="F:transferase activity"/>
    <property type="evidence" value="ECO:0007669"/>
    <property type="project" value="UniProtKB-KW"/>
</dbReference>
<reference evidence="2 3" key="1">
    <citation type="submission" date="2020-10" db="EMBL/GenBank/DDBJ databases">
        <title>Campylobacter and Helicobacter PacBio genomes.</title>
        <authorList>
            <person name="Lane C."/>
        </authorList>
    </citation>
    <scope>NUCLEOTIDE SEQUENCE [LARGE SCALE GENOMIC DNA]</scope>
    <source>
        <strain evidence="2 3">2016D-0077</strain>
    </source>
</reference>
<dbReference type="PANTHER" id="PTHR33933:SF1">
    <property type="entry name" value="PROTEIN ADENYLYLTRANSFERASE MNTA-RELATED"/>
    <property type="match status" value="1"/>
</dbReference>
<dbReference type="InterPro" id="IPR041633">
    <property type="entry name" value="Polbeta"/>
</dbReference>
<accession>A0A7M1LEI7</accession>